<evidence type="ECO:0000313" key="2">
    <source>
        <dbReference type="EMBL" id="MFC1851056.1"/>
    </source>
</evidence>
<sequence length="363" mass="42774">MNSMIKEDCICKNTGWLEITEKRENVLPVKDQKTGEINFKIETIEVPVVVPCPHCRDKKEQILTSLEIPERFADASFENFDTMENTNLIKAKRLCLDYVEKFLTLREQNSLLFMGPPGVGKTHLAVAILRKIAYKYQISARFMDFRDILAMIKTSYQNRDFRGEEHIFNEVMKIDLVVIDELGSEQVTDWVKEVVHRLIIPRYNYKLATIFTTNYIDEEHYQQHTRESTPKNNNHPIIHETLTERTGFRLRSKLKEMCQVISIFESDYRNNFTDLLSRPNESNRAIFQSIQKLNNHFQGLAKRVREGFYLDAYQYNHSLAMQYPEAVAMWIYGRNKNKLPADLPIWRFIKILHRVQNTNGLTK</sequence>
<dbReference type="CDD" id="cd00009">
    <property type="entry name" value="AAA"/>
    <property type="match status" value="1"/>
</dbReference>
<dbReference type="Gene3D" id="3.40.50.300">
    <property type="entry name" value="P-loop containing nucleotide triphosphate hydrolases"/>
    <property type="match status" value="1"/>
</dbReference>
<keyword evidence="3" id="KW-1185">Reference proteome</keyword>
<comment type="caution">
    <text evidence="2">The sequence shown here is derived from an EMBL/GenBank/DDBJ whole genome shotgun (WGS) entry which is preliminary data.</text>
</comment>
<dbReference type="GO" id="GO:0005524">
    <property type="term" value="F:ATP binding"/>
    <property type="evidence" value="ECO:0007669"/>
    <property type="project" value="UniProtKB-KW"/>
</dbReference>
<dbReference type="InterPro" id="IPR002611">
    <property type="entry name" value="IstB_ATP-bd"/>
</dbReference>
<dbReference type="SMART" id="SM00382">
    <property type="entry name" value="AAA"/>
    <property type="match status" value="1"/>
</dbReference>
<protein>
    <submittedName>
        <fullName evidence="2">ATP-binding protein</fullName>
    </submittedName>
</protein>
<dbReference type="Pfam" id="PF01695">
    <property type="entry name" value="IstB_IS21"/>
    <property type="match status" value="1"/>
</dbReference>
<dbReference type="PANTHER" id="PTHR30050">
    <property type="entry name" value="CHROMOSOMAL REPLICATION INITIATOR PROTEIN DNAA"/>
    <property type="match status" value="1"/>
</dbReference>
<dbReference type="SUPFAM" id="SSF52540">
    <property type="entry name" value="P-loop containing nucleoside triphosphate hydrolases"/>
    <property type="match status" value="1"/>
</dbReference>
<evidence type="ECO:0000259" key="1">
    <source>
        <dbReference type="SMART" id="SM00382"/>
    </source>
</evidence>
<keyword evidence="2" id="KW-0067">ATP-binding</keyword>
<dbReference type="Proteomes" id="UP001594351">
    <property type="component" value="Unassembled WGS sequence"/>
</dbReference>
<dbReference type="InterPro" id="IPR027417">
    <property type="entry name" value="P-loop_NTPase"/>
</dbReference>
<keyword evidence="2" id="KW-0547">Nucleotide-binding</keyword>
<feature type="domain" description="AAA+ ATPase" evidence="1">
    <location>
        <begin position="107"/>
        <end position="256"/>
    </location>
</feature>
<organism evidence="2 3">
    <name type="scientific">candidate division CSSED10-310 bacterium</name>
    <dbReference type="NCBI Taxonomy" id="2855610"/>
    <lineage>
        <taxon>Bacteria</taxon>
        <taxon>Bacteria division CSSED10-310</taxon>
    </lineage>
</organism>
<proteinExistence type="predicted"/>
<evidence type="ECO:0000313" key="3">
    <source>
        <dbReference type="Proteomes" id="UP001594351"/>
    </source>
</evidence>
<dbReference type="EMBL" id="JBHPBY010000147">
    <property type="protein sequence ID" value="MFC1851056.1"/>
    <property type="molecule type" value="Genomic_DNA"/>
</dbReference>
<name>A0ABV6YYA9_UNCC1</name>
<dbReference type="PANTHER" id="PTHR30050:SF4">
    <property type="entry name" value="ATP-BINDING PROTEIN RV3427C IN INSERTION SEQUENCE-RELATED"/>
    <property type="match status" value="1"/>
</dbReference>
<reference evidence="2 3" key="1">
    <citation type="submission" date="2024-09" db="EMBL/GenBank/DDBJ databases">
        <title>Laminarin stimulates single cell rates of sulfate reduction while oxygen inhibits transcriptomic activity in coastal marine sediment.</title>
        <authorList>
            <person name="Lindsay M."/>
            <person name="Orcutt B."/>
            <person name="Emerson D."/>
            <person name="Stepanauskas R."/>
            <person name="D'Angelo T."/>
        </authorList>
    </citation>
    <scope>NUCLEOTIDE SEQUENCE [LARGE SCALE GENOMIC DNA]</scope>
    <source>
        <strain evidence="2">SAG AM-311-K15</strain>
    </source>
</reference>
<gene>
    <name evidence="2" type="ORF">ACFL27_12755</name>
</gene>
<accession>A0ABV6YYA9</accession>
<dbReference type="InterPro" id="IPR003593">
    <property type="entry name" value="AAA+_ATPase"/>
</dbReference>